<dbReference type="EMBL" id="KJ451625">
    <property type="protein sequence ID" value="AHN66677.1"/>
    <property type="molecule type" value="Genomic_DNA"/>
</dbReference>
<proteinExistence type="predicted"/>
<accession>X2JN33</accession>
<reference evidence="1 2" key="1">
    <citation type="journal article" date="2014" name="Genome Announc.">
        <title>Complete Genome Sequence of Bacillus cereus Sensu Lato Bacteriophage Bcp1.</title>
        <authorList>
            <person name="Schuch R."/>
            <person name="Pelzek A.J."/>
            <person name="Fazzini M.M."/>
            <person name="Nelson D.C."/>
            <person name="Fischetti V.A."/>
        </authorList>
    </citation>
    <scope>NUCLEOTIDE SEQUENCE [LARGE SCALE GENOMIC DNA]</scope>
</reference>
<dbReference type="KEGG" id="vg:19487409"/>
<dbReference type="GeneID" id="19487409"/>
<dbReference type="Proteomes" id="UP000019744">
    <property type="component" value="Segment"/>
</dbReference>
<keyword evidence="2" id="KW-1185">Reference proteome</keyword>
<dbReference type="OrthoDB" id="20218at10239"/>
<sequence length="86" mass="9904">MENKTPNYLVWDVEEVSSVCSPEEMQMLNNVIDKVLQARLQRGQSNNVQYLVIPSFKPYYRPISEMLGLIQASNNQGYMKGYNDAN</sequence>
<evidence type="ECO:0000313" key="2">
    <source>
        <dbReference type="Proteomes" id="UP000019744"/>
    </source>
</evidence>
<evidence type="ECO:0000313" key="1">
    <source>
        <dbReference type="EMBL" id="AHN66677.1"/>
    </source>
</evidence>
<name>X2JN33_9CAUD</name>
<gene>
    <name evidence="1" type="ORF">Bcp1_202</name>
</gene>
<protein>
    <submittedName>
        <fullName evidence="1">Uncharacterized protein</fullName>
    </submittedName>
</protein>
<dbReference type="RefSeq" id="YP_009031484.1">
    <property type="nucleotide sequence ID" value="NC_024137.1"/>
</dbReference>
<organism evidence="1 2">
    <name type="scientific">Bacillus phage Bcp1</name>
    <dbReference type="NCBI Taxonomy" id="584892"/>
    <lineage>
        <taxon>Viruses</taxon>
        <taxon>Duplodnaviria</taxon>
        <taxon>Heunggongvirae</taxon>
        <taxon>Uroviricota</taxon>
        <taxon>Caudoviricetes</taxon>
        <taxon>Herelleviridae</taxon>
        <taxon>Bastillevirinae</taxon>
        <taxon>Caeruleovirus</taxon>
        <taxon>Caeruleovirus Bcp1</taxon>
    </lineage>
</organism>